<accession>A0A6C0HYX0</accession>
<keyword evidence="1" id="KW-0175">Coiled coil</keyword>
<feature type="region of interest" description="Disordered" evidence="2">
    <location>
        <begin position="104"/>
        <end position="134"/>
    </location>
</feature>
<sequence>MQLSLGNEVYKEGEEVNFHFLPSYTYGMFHGKKFNEMDPKSVPSVNTGKLKYKQGEKTFWSTTPGGWILDSSGKLYDFKEVNILNTNAFDKNKRFNINLVKKAPQAQSQAQPQAQSQAQSQAQPKPQAPTVRTLSLGDDDYFDHQKVEYLIVTHSTLYRQLSDQWVDLRSMKNIIDIQNKGELMCYNCGSFASGWWIVEGGKMTHDLSKFNILNHSTFKPDKPNIQFLPSGNMTERMKQVKAAKERKAAEAAQEDQSAEKNYTPIPCSQTPINLNDKVSYAGKEGTVTGFEIMYPDQSTQTVRCDEKLLSITAGIQKNKSDLFTKRNPGVVYAQVVAGSRKRKRKTRYGKR</sequence>
<name>A0A6C0HYX0_9ZZZZ</name>
<feature type="coiled-coil region" evidence="1">
    <location>
        <begin position="234"/>
        <end position="261"/>
    </location>
</feature>
<protein>
    <submittedName>
        <fullName evidence="3">Uncharacterized protein</fullName>
    </submittedName>
</protein>
<proteinExistence type="predicted"/>
<dbReference type="AlphaFoldDB" id="A0A6C0HYX0"/>
<evidence type="ECO:0000256" key="2">
    <source>
        <dbReference type="SAM" id="MobiDB-lite"/>
    </source>
</evidence>
<dbReference type="EMBL" id="MN740041">
    <property type="protein sequence ID" value="QHT85357.1"/>
    <property type="molecule type" value="Genomic_DNA"/>
</dbReference>
<evidence type="ECO:0000313" key="3">
    <source>
        <dbReference type="EMBL" id="QHT85357.1"/>
    </source>
</evidence>
<feature type="compositionally biased region" description="Low complexity" evidence="2">
    <location>
        <begin position="104"/>
        <end position="129"/>
    </location>
</feature>
<organism evidence="3">
    <name type="scientific">viral metagenome</name>
    <dbReference type="NCBI Taxonomy" id="1070528"/>
    <lineage>
        <taxon>unclassified sequences</taxon>
        <taxon>metagenomes</taxon>
        <taxon>organismal metagenomes</taxon>
    </lineage>
</organism>
<evidence type="ECO:0000256" key="1">
    <source>
        <dbReference type="SAM" id="Coils"/>
    </source>
</evidence>
<reference evidence="3" key="1">
    <citation type="journal article" date="2020" name="Nature">
        <title>Giant virus diversity and host interactions through global metagenomics.</title>
        <authorList>
            <person name="Schulz F."/>
            <person name="Roux S."/>
            <person name="Paez-Espino D."/>
            <person name="Jungbluth S."/>
            <person name="Walsh D.A."/>
            <person name="Denef V.J."/>
            <person name="McMahon K.D."/>
            <person name="Konstantinidis K.T."/>
            <person name="Eloe-Fadrosh E.A."/>
            <person name="Kyrpides N.C."/>
            <person name="Woyke T."/>
        </authorList>
    </citation>
    <scope>NUCLEOTIDE SEQUENCE</scope>
    <source>
        <strain evidence="3">GVMAG-M-3300023184-17</strain>
    </source>
</reference>